<evidence type="ECO:0000256" key="1">
    <source>
        <dbReference type="ARBA" id="ARBA00000085"/>
    </source>
</evidence>
<evidence type="ECO:0000259" key="13">
    <source>
        <dbReference type="PROSITE" id="PS50113"/>
    </source>
</evidence>
<dbReference type="GO" id="GO:0016020">
    <property type="term" value="C:membrane"/>
    <property type="evidence" value="ECO:0007669"/>
    <property type="project" value="UniProtKB-SubCell"/>
</dbReference>
<keyword evidence="16" id="KW-1185">Reference proteome</keyword>
<dbReference type="Gene3D" id="3.30.450.350">
    <property type="entry name" value="CHASE domain"/>
    <property type="match status" value="1"/>
</dbReference>
<dbReference type="AlphaFoldDB" id="A0A4Q9Z1Q9"/>
<reference evidence="15 16" key="1">
    <citation type="submission" date="2019-02" db="EMBL/GenBank/DDBJ databases">
        <title>Flavobacterium sp. RD-2-33 isolated from forest soil.</title>
        <authorList>
            <person name="Chaudhary D.K."/>
        </authorList>
    </citation>
    <scope>NUCLEOTIDE SEQUENCE [LARGE SCALE GENOMIC DNA]</scope>
    <source>
        <strain evidence="15 16">RD-2-33</strain>
    </source>
</reference>
<dbReference type="PANTHER" id="PTHR43304:SF1">
    <property type="entry name" value="PAC DOMAIN-CONTAINING PROTEIN"/>
    <property type="match status" value="1"/>
</dbReference>
<evidence type="ECO:0000256" key="5">
    <source>
        <dbReference type="ARBA" id="ARBA00022679"/>
    </source>
</evidence>
<evidence type="ECO:0000256" key="2">
    <source>
        <dbReference type="ARBA" id="ARBA00004370"/>
    </source>
</evidence>
<dbReference type="PROSITE" id="PS50112">
    <property type="entry name" value="PAS"/>
    <property type="match status" value="1"/>
</dbReference>
<dbReference type="Proteomes" id="UP000293300">
    <property type="component" value="Unassembled WGS sequence"/>
</dbReference>
<dbReference type="Pfam" id="PF03924">
    <property type="entry name" value="CHASE"/>
    <property type="match status" value="1"/>
</dbReference>
<comment type="caution">
    <text evidence="15">The sequence shown here is derived from an EMBL/GenBank/DDBJ whole genome shotgun (WGS) entry which is preliminary data.</text>
</comment>
<dbReference type="SUPFAM" id="SSF55874">
    <property type="entry name" value="ATPase domain of HSP90 chaperone/DNA topoisomerase II/histidine kinase"/>
    <property type="match status" value="1"/>
</dbReference>
<comment type="subcellular location">
    <subcellularLocation>
        <location evidence="2">Membrane</location>
    </subcellularLocation>
</comment>
<dbReference type="InterPro" id="IPR042240">
    <property type="entry name" value="CHASE_sf"/>
</dbReference>
<feature type="transmembrane region" description="Helical" evidence="10">
    <location>
        <begin position="278"/>
        <end position="301"/>
    </location>
</feature>
<keyword evidence="4" id="KW-0597">Phosphoprotein</keyword>
<evidence type="ECO:0000256" key="3">
    <source>
        <dbReference type="ARBA" id="ARBA00012438"/>
    </source>
</evidence>
<dbReference type="SMART" id="SM00387">
    <property type="entry name" value="HATPase_c"/>
    <property type="match status" value="1"/>
</dbReference>
<dbReference type="InterPro" id="IPR003594">
    <property type="entry name" value="HATPase_dom"/>
</dbReference>
<dbReference type="InterPro" id="IPR052162">
    <property type="entry name" value="Sensor_kinase/Photoreceptor"/>
</dbReference>
<dbReference type="PROSITE" id="PS50113">
    <property type="entry name" value="PAC"/>
    <property type="match status" value="1"/>
</dbReference>
<feature type="domain" description="PAC" evidence="13">
    <location>
        <begin position="399"/>
        <end position="451"/>
    </location>
</feature>
<name>A0A4Q9Z1Q9_9FLAO</name>
<evidence type="ECO:0000256" key="9">
    <source>
        <dbReference type="ARBA" id="ARBA00023136"/>
    </source>
</evidence>
<dbReference type="OrthoDB" id="5522855at2"/>
<dbReference type="SMART" id="SM01079">
    <property type="entry name" value="CHASE"/>
    <property type="match status" value="1"/>
</dbReference>
<proteinExistence type="predicted"/>
<dbReference type="SUPFAM" id="SSF55785">
    <property type="entry name" value="PYP-like sensor domain (PAS domain)"/>
    <property type="match status" value="1"/>
</dbReference>
<dbReference type="PROSITE" id="PS50839">
    <property type="entry name" value="CHASE"/>
    <property type="match status" value="1"/>
</dbReference>
<dbReference type="InterPro" id="IPR005467">
    <property type="entry name" value="His_kinase_dom"/>
</dbReference>
<keyword evidence="6 10" id="KW-0812">Transmembrane</keyword>
<dbReference type="NCBIfam" id="TIGR00229">
    <property type="entry name" value="sensory_box"/>
    <property type="match status" value="1"/>
</dbReference>
<keyword evidence="9 10" id="KW-0472">Membrane</keyword>
<dbReference type="CDD" id="cd00130">
    <property type="entry name" value="PAS"/>
    <property type="match status" value="1"/>
</dbReference>
<dbReference type="RefSeq" id="WP_131475246.1">
    <property type="nucleotide sequence ID" value="NZ_SJPE01000003.1"/>
</dbReference>
<dbReference type="InterPro" id="IPR035965">
    <property type="entry name" value="PAS-like_dom_sf"/>
</dbReference>
<feature type="domain" description="PAS" evidence="12">
    <location>
        <begin position="324"/>
        <end position="382"/>
    </location>
</feature>
<dbReference type="InterPro" id="IPR000014">
    <property type="entry name" value="PAS"/>
</dbReference>
<keyword evidence="5" id="KW-0808">Transferase</keyword>
<evidence type="ECO:0000256" key="8">
    <source>
        <dbReference type="ARBA" id="ARBA00022989"/>
    </source>
</evidence>
<sequence>MKLFFFITFMNPYILLTRSNNSMSFKKTWTKFSKWFLTRPNTTGALASLLLLILLSVVIGLRYRVIKENQQHEMSNIINVVHQNIQQVLKNSYTATLTLAMTINDKGIPENFDIIAPQLVNSNASIDAVQLVPGGIIKYVYPLNGNESAINYDILNTPSVQKEARKSIKTKLIYFAGPLKLKQGGIGVVGRLPVFKNNKFWGFSAVIIKLETLFKLSGIESINNSKYYFQFSKVNPDTHKEEFYLPEKEDFSKKYYQTITIPDGDWKLYLIAREKNGILHQVTTSTILGLLLALMSGLWVASIMKKPAKLQLQIYEQAKKILYNEAEFKTIFEQAPVGIARVDAQNGNFITVNDEYCRILGYTESELIQMNFQSLTHPDDVEDDIANMDLLKKGVINEFDKEKRYIHKSGRTVWVNLIVSKLWKKNETPTNNIAIIEDITEKKRAEEELKQSFEIVSEQNKRLLNFSYIVSHNLRSHTSNIETISSFLETAETKDERDEMIGLLKKVSASLNETMSNLNEVVSIRTNINLTIERLNLHEYIEKAKTVLTEQIAKKKATIYNEVDPTIEVKYNTAYLESILLNFISNAVRYSHPDRKPEIFISYDSDSKTMKIKDNGIGIDMAKNGDKLFGMYKTFNNNPDSKGIGLFITKSQVEAMGGKIETESELNKGTTFTIYFK</sequence>
<accession>A0A4Q9Z1Q9</accession>
<feature type="domain" description="Histidine kinase" evidence="11">
    <location>
        <begin position="469"/>
        <end position="677"/>
    </location>
</feature>
<organism evidence="15 16">
    <name type="scientific">Flavobacterium silvisoli</name>
    <dbReference type="NCBI Taxonomy" id="2529433"/>
    <lineage>
        <taxon>Bacteria</taxon>
        <taxon>Pseudomonadati</taxon>
        <taxon>Bacteroidota</taxon>
        <taxon>Flavobacteriia</taxon>
        <taxon>Flavobacteriales</taxon>
        <taxon>Flavobacteriaceae</taxon>
        <taxon>Flavobacterium</taxon>
    </lineage>
</organism>
<comment type="catalytic activity">
    <reaction evidence="1">
        <text>ATP + protein L-histidine = ADP + protein N-phospho-L-histidine.</text>
        <dbReference type="EC" id="2.7.13.3"/>
    </reaction>
</comment>
<dbReference type="InterPro" id="IPR036890">
    <property type="entry name" value="HATPase_C_sf"/>
</dbReference>
<dbReference type="Gene3D" id="3.30.450.20">
    <property type="entry name" value="PAS domain"/>
    <property type="match status" value="1"/>
</dbReference>
<dbReference type="EC" id="2.7.13.3" evidence="3"/>
<evidence type="ECO:0000256" key="4">
    <source>
        <dbReference type="ARBA" id="ARBA00022553"/>
    </source>
</evidence>
<evidence type="ECO:0000313" key="16">
    <source>
        <dbReference type="Proteomes" id="UP000293300"/>
    </source>
</evidence>
<evidence type="ECO:0000259" key="14">
    <source>
        <dbReference type="PROSITE" id="PS50839"/>
    </source>
</evidence>
<protein>
    <recommendedName>
        <fullName evidence="3">histidine kinase</fullName>
        <ecNumber evidence="3">2.7.13.3</ecNumber>
    </recommendedName>
</protein>
<dbReference type="Pfam" id="PF13426">
    <property type="entry name" value="PAS_9"/>
    <property type="match status" value="1"/>
</dbReference>
<evidence type="ECO:0000313" key="15">
    <source>
        <dbReference type="EMBL" id="TBX70284.1"/>
    </source>
</evidence>
<evidence type="ECO:0000259" key="11">
    <source>
        <dbReference type="PROSITE" id="PS50109"/>
    </source>
</evidence>
<dbReference type="PROSITE" id="PS50109">
    <property type="entry name" value="HIS_KIN"/>
    <property type="match status" value="1"/>
</dbReference>
<feature type="domain" description="CHASE" evidence="14">
    <location>
        <begin position="136"/>
        <end position="223"/>
    </location>
</feature>
<dbReference type="GO" id="GO:0007165">
    <property type="term" value="P:signal transduction"/>
    <property type="evidence" value="ECO:0007669"/>
    <property type="project" value="UniProtKB-ARBA"/>
</dbReference>
<keyword evidence="7" id="KW-0418">Kinase</keyword>
<dbReference type="PANTHER" id="PTHR43304">
    <property type="entry name" value="PHYTOCHROME-LIKE PROTEIN CPH1"/>
    <property type="match status" value="1"/>
</dbReference>
<dbReference type="InterPro" id="IPR006189">
    <property type="entry name" value="CHASE_dom"/>
</dbReference>
<evidence type="ECO:0000256" key="7">
    <source>
        <dbReference type="ARBA" id="ARBA00022777"/>
    </source>
</evidence>
<dbReference type="PRINTS" id="PR00344">
    <property type="entry name" value="BCTRLSENSOR"/>
</dbReference>
<dbReference type="InterPro" id="IPR000700">
    <property type="entry name" value="PAS-assoc_C"/>
</dbReference>
<evidence type="ECO:0000256" key="10">
    <source>
        <dbReference type="SAM" id="Phobius"/>
    </source>
</evidence>
<dbReference type="EMBL" id="SJPE01000003">
    <property type="protein sequence ID" value="TBX70284.1"/>
    <property type="molecule type" value="Genomic_DNA"/>
</dbReference>
<dbReference type="GO" id="GO:0004673">
    <property type="term" value="F:protein histidine kinase activity"/>
    <property type="evidence" value="ECO:0007669"/>
    <property type="project" value="UniProtKB-EC"/>
</dbReference>
<dbReference type="Pfam" id="PF02518">
    <property type="entry name" value="HATPase_c"/>
    <property type="match status" value="1"/>
</dbReference>
<dbReference type="SMART" id="SM00091">
    <property type="entry name" value="PAS"/>
    <property type="match status" value="1"/>
</dbReference>
<evidence type="ECO:0000259" key="12">
    <source>
        <dbReference type="PROSITE" id="PS50112"/>
    </source>
</evidence>
<keyword evidence="8 10" id="KW-1133">Transmembrane helix</keyword>
<gene>
    <name evidence="15" type="ORF">EZL74_03660</name>
</gene>
<dbReference type="Gene3D" id="3.30.565.10">
    <property type="entry name" value="Histidine kinase-like ATPase, C-terminal domain"/>
    <property type="match status" value="1"/>
</dbReference>
<evidence type="ECO:0000256" key="6">
    <source>
        <dbReference type="ARBA" id="ARBA00022692"/>
    </source>
</evidence>
<dbReference type="InterPro" id="IPR004358">
    <property type="entry name" value="Sig_transdc_His_kin-like_C"/>
</dbReference>